<sequence length="411" mass="44477">MFINNFKKCFALALISTSLFSCSSDDSSSDKPVVTNGSKYVASYWLADYTQYILDFNSIDQLMTGEISAKGVGVEQGGSCFPIENTFFALSTEDDGAVSFSLNNAGKLVAGNKLSFESSYAVGYTDDKKLINIAATWDGSSADYEIMVYNPADVSITNRKVNNFSVTPGNPELLYWPTGAAVSGDKLFVPVYIKDNKNDIKSSEAIIKVYKYPTLEYISTIKDTRTAAIGMYYTNTGILQTDSGDIYTFSSNAHSGGYKPTEVSSGILRIKKGDDKFDPNYFFNIQESSLNGKVLAAYPLGGEKVFISYVANSTDSADTFFNFLGPKTIFKSAIIDLATKAITPVTGLPDHGGDEFFGVGSLFVENGKAYKSFVTGTEARVYQIDIATGTAKAGALLKEGLYLPSIGKLTY</sequence>
<dbReference type="Proteomes" id="UP000287527">
    <property type="component" value="Unassembled WGS sequence"/>
</dbReference>
<dbReference type="AlphaFoldDB" id="A0A444GLJ6"/>
<accession>A0A444GLJ6</accession>
<feature type="signal peptide" evidence="1">
    <location>
        <begin position="1"/>
        <end position="23"/>
    </location>
</feature>
<protein>
    <submittedName>
        <fullName evidence="2">DUF4374 domain-containing protein</fullName>
    </submittedName>
</protein>
<organism evidence="2 3">
    <name type="scientific">Flavobacterium cerinum</name>
    <dbReference type="NCBI Taxonomy" id="2502784"/>
    <lineage>
        <taxon>Bacteria</taxon>
        <taxon>Pseudomonadati</taxon>
        <taxon>Bacteroidota</taxon>
        <taxon>Flavobacteriia</taxon>
        <taxon>Flavobacteriales</taxon>
        <taxon>Flavobacteriaceae</taxon>
        <taxon>Flavobacterium</taxon>
    </lineage>
</organism>
<name>A0A444GLJ6_9FLAO</name>
<dbReference type="Pfam" id="PF14298">
    <property type="entry name" value="DUF4374"/>
    <property type="match status" value="1"/>
</dbReference>
<dbReference type="EMBL" id="SBII01000016">
    <property type="protein sequence ID" value="RWW91890.1"/>
    <property type="molecule type" value="Genomic_DNA"/>
</dbReference>
<evidence type="ECO:0000313" key="3">
    <source>
        <dbReference type="Proteomes" id="UP000287527"/>
    </source>
</evidence>
<proteinExistence type="predicted"/>
<feature type="chain" id="PRO_5019548536" evidence="1">
    <location>
        <begin position="24"/>
        <end position="411"/>
    </location>
</feature>
<keyword evidence="3" id="KW-1185">Reference proteome</keyword>
<evidence type="ECO:0000256" key="1">
    <source>
        <dbReference type="SAM" id="SignalP"/>
    </source>
</evidence>
<evidence type="ECO:0000313" key="2">
    <source>
        <dbReference type="EMBL" id="RWW91890.1"/>
    </source>
</evidence>
<dbReference type="PROSITE" id="PS51257">
    <property type="entry name" value="PROKAR_LIPOPROTEIN"/>
    <property type="match status" value="1"/>
</dbReference>
<keyword evidence="1" id="KW-0732">Signal</keyword>
<comment type="caution">
    <text evidence="2">The sequence shown here is derived from an EMBL/GenBank/DDBJ whole genome shotgun (WGS) entry which is preliminary data.</text>
</comment>
<gene>
    <name evidence="2" type="ORF">EPI11_17770</name>
</gene>
<dbReference type="OrthoDB" id="738440at2"/>
<reference evidence="2 3" key="1">
    <citation type="submission" date="2019-01" db="EMBL/GenBank/DDBJ databases">
        <title>Flavobacterium sp. nov.,isolated from freshwater.</title>
        <authorList>
            <person name="Zhang R."/>
            <person name="Du Z.-J."/>
        </authorList>
    </citation>
    <scope>NUCLEOTIDE SEQUENCE [LARGE SCALE GENOMIC DNA]</scope>
    <source>
        <strain evidence="2 3">1E403</strain>
    </source>
</reference>
<dbReference type="InterPro" id="IPR025401">
    <property type="entry name" value="DUF4374"/>
</dbReference>